<name>A0A3G1KZB0_FORW1</name>
<protein>
    <recommendedName>
        <fullName evidence="2">DUF1468 domain-containing protein</fullName>
    </recommendedName>
</protein>
<feature type="transmembrane region" description="Helical" evidence="1">
    <location>
        <begin position="118"/>
        <end position="142"/>
    </location>
</feature>
<dbReference type="RefSeq" id="WP_214658936.1">
    <property type="nucleotide sequence ID" value="NZ_CP017634.1"/>
</dbReference>
<evidence type="ECO:0000313" key="3">
    <source>
        <dbReference type="EMBL" id="ATW27876.1"/>
    </source>
</evidence>
<keyword evidence="1" id="KW-1133">Transmembrane helix</keyword>
<dbReference type="Proteomes" id="UP000323521">
    <property type="component" value="Chromosome"/>
</dbReference>
<keyword evidence="1" id="KW-0812">Transmembrane</keyword>
<proteinExistence type="predicted"/>
<dbReference type="AlphaFoldDB" id="A0A3G1KZB0"/>
<sequence length="151" mass="17217">MYKNAGVWGGLFFLLFSLVFLGTSLQYDFFIPQGGIGPGFLPFWLCLFLALFSLVYLIDALKNNPVPISTVLPDQAGRKTILFLLLYMVLFMMIVKSVGFTMAASLMLFLMFKGYFKWYVNLGVSLGTSLFLYWVFVIWLMVPLPVNVFGW</sequence>
<evidence type="ECO:0000313" key="4">
    <source>
        <dbReference type="Proteomes" id="UP000323521"/>
    </source>
</evidence>
<organism evidence="3 4">
    <name type="scientific">Formimonas warabiya</name>
    <dbReference type="NCBI Taxonomy" id="1761012"/>
    <lineage>
        <taxon>Bacteria</taxon>
        <taxon>Bacillati</taxon>
        <taxon>Bacillota</taxon>
        <taxon>Clostridia</taxon>
        <taxon>Eubacteriales</taxon>
        <taxon>Peptococcaceae</taxon>
        <taxon>Candidatus Formimonas</taxon>
    </lineage>
</organism>
<accession>A0A3G1KZB0</accession>
<feature type="domain" description="DUF1468" evidence="2">
    <location>
        <begin position="8"/>
        <end position="145"/>
    </location>
</feature>
<dbReference type="KEGG" id="fwa:DCMF_26750"/>
<dbReference type="EMBL" id="CP017634">
    <property type="protein sequence ID" value="ATW27876.1"/>
    <property type="molecule type" value="Genomic_DNA"/>
</dbReference>
<evidence type="ECO:0000259" key="2">
    <source>
        <dbReference type="Pfam" id="PF07331"/>
    </source>
</evidence>
<reference evidence="3 4" key="1">
    <citation type="submission" date="2016-10" db="EMBL/GenBank/DDBJ databases">
        <title>Complete Genome Sequence of Peptococcaceae strain DCMF.</title>
        <authorList>
            <person name="Edwards R.J."/>
            <person name="Holland S.I."/>
            <person name="Deshpande N.P."/>
            <person name="Wong Y.K."/>
            <person name="Ertan H."/>
            <person name="Manefield M."/>
            <person name="Russell T.L."/>
            <person name="Lee M.J."/>
        </authorList>
    </citation>
    <scope>NUCLEOTIDE SEQUENCE [LARGE SCALE GENOMIC DNA]</scope>
    <source>
        <strain evidence="3 4">DCMF</strain>
    </source>
</reference>
<dbReference type="Pfam" id="PF07331">
    <property type="entry name" value="TctB"/>
    <property type="match status" value="1"/>
</dbReference>
<feature type="transmembrane region" description="Helical" evidence="1">
    <location>
        <begin position="42"/>
        <end position="61"/>
    </location>
</feature>
<evidence type="ECO:0000256" key="1">
    <source>
        <dbReference type="SAM" id="Phobius"/>
    </source>
</evidence>
<keyword evidence="4" id="KW-1185">Reference proteome</keyword>
<gene>
    <name evidence="3" type="ORF">DCMF_26750</name>
</gene>
<dbReference type="InterPro" id="IPR009936">
    <property type="entry name" value="DUF1468"/>
</dbReference>
<feature type="transmembrane region" description="Helical" evidence="1">
    <location>
        <begin position="82"/>
        <end position="112"/>
    </location>
</feature>
<keyword evidence="1" id="KW-0472">Membrane</keyword>